<dbReference type="PROSITE" id="PS50181">
    <property type="entry name" value="FBOX"/>
    <property type="match status" value="1"/>
</dbReference>
<dbReference type="SUPFAM" id="SSF52047">
    <property type="entry name" value="RNI-like"/>
    <property type="match status" value="1"/>
</dbReference>
<dbReference type="Pfam" id="PF12937">
    <property type="entry name" value="F-box-like"/>
    <property type="match status" value="1"/>
</dbReference>
<dbReference type="InterPro" id="IPR036047">
    <property type="entry name" value="F-box-like_dom_sf"/>
</dbReference>
<name>A0A1U8ATB4_NELNU</name>
<dbReference type="CDD" id="cd22164">
    <property type="entry name" value="F-box_AtSKIP19-like"/>
    <property type="match status" value="1"/>
</dbReference>
<dbReference type="Gene3D" id="3.80.10.10">
    <property type="entry name" value="Ribonuclease Inhibitor"/>
    <property type="match status" value="1"/>
</dbReference>
<dbReference type="KEGG" id="nnu:104603872"/>
<dbReference type="InterPro" id="IPR001810">
    <property type="entry name" value="F-box_dom"/>
</dbReference>
<dbReference type="RefSeq" id="XP_010266342.1">
    <property type="nucleotide sequence ID" value="XM_010268040.1"/>
</dbReference>
<dbReference type="SMART" id="SM00256">
    <property type="entry name" value="FBOX"/>
    <property type="match status" value="1"/>
</dbReference>
<dbReference type="Gene3D" id="1.20.1280.50">
    <property type="match status" value="1"/>
</dbReference>
<dbReference type="FunCoup" id="A0A1U8ATB4">
    <property type="interactions" value="1183"/>
</dbReference>
<dbReference type="PANTHER" id="PTHR38926:SF2">
    <property type="entry name" value="F-BOX_LRR-REPEAT PROTEIN 21-RELATED"/>
    <property type="match status" value="1"/>
</dbReference>
<evidence type="ECO:0000313" key="2">
    <source>
        <dbReference type="Proteomes" id="UP000189703"/>
    </source>
</evidence>
<dbReference type="InterPro" id="IPR006553">
    <property type="entry name" value="Leu-rich_rpt_Cys-con_subtyp"/>
</dbReference>
<gene>
    <name evidence="3" type="primary">LOC104603872</name>
</gene>
<dbReference type="PANTHER" id="PTHR38926">
    <property type="entry name" value="F-BOX DOMAIN CONTAINING PROTEIN, EXPRESSED"/>
    <property type="match status" value="1"/>
</dbReference>
<dbReference type="Pfam" id="PF24758">
    <property type="entry name" value="LRR_At5g56370"/>
    <property type="match status" value="1"/>
</dbReference>
<dbReference type="SMART" id="SM00367">
    <property type="entry name" value="LRR_CC"/>
    <property type="match status" value="4"/>
</dbReference>
<dbReference type="Pfam" id="PF13516">
    <property type="entry name" value="LRR_6"/>
    <property type="match status" value="1"/>
</dbReference>
<proteinExistence type="predicted"/>
<dbReference type="eggNOG" id="KOG1947">
    <property type="taxonomic scope" value="Eukaryota"/>
</dbReference>
<dbReference type="InterPro" id="IPR055411">
    <property type="entry name" value="LRR_FXL15/At3g58940/PEG3-like"/>
</dbReference>
<dbReference type="InterPro" id="IPR001611">
    <property type="entry name" value="Leu-rich_rpt"/>
</dbReference>
<dbReference type="GeneID" id="104603872"/>
<keyword evidence="2" id="KW-1185">Reference proteome</keyword>
<evidence type="ECO:0000313" key="3">
    <source>
        <dbReference type="RefSeq" id="XP_010266342.1"/>
    </source>
</evidence>
<dbReference type="OrthoDB" id="2095648at2759"/>
<protein>
    <submittedName>
        <fullName evidence="3">F-box/LRR-repeat protein 23</fullName>
    </submittedName>
</protein>
<dbReference type="AlphaFoldDB" id="A0A1U8ATB4"/>
<dbReference type="OMA" id="MAWRIIC"/>
<dbReference type="InterPro" id="IPR032675">
    <property type="entry name" value="LRR_dom_sf"/>
</dbReference>
<feature type="domain" description="F-box" evidence="1">
    <location>
        <begin position="12"/>
        <end position="59"/>
    </location>
</feature>
<evidence type="ECO:0000259" key="1">
    <source>
        <dbReference type="PROSITE" id="PS50181"/>
    </source>
</evidence>
<reference evidence="3" key="1">
    <citation type="submission" date="2025-08" db="UniProtKB">
        <authorList>
            <consortium name="RefSeq"/>
        </authorList>
    </citation>
    <scope>IDENTIFICATION</scope>
</reference>
<dbReference type="GO" id="GO:1905761">
    <property type="term" value="F:SCF ubiquitin ligase complex binding"/>
    <property type="evidence" value="ECO:0000318"/>
    <property type="project" value="GO_Central"/>
</dbReference>
<organism evidence="2 3">
    <name type="scientific">Nelumbo nucifera</name>
    <name type="common">Sacred lotus</name>
    <dbReference type="NCBI Taxonomy" id="4432"/>
    <lineage>
        <taxon>Eukaryota</taxon>
        <taxon>Viridiplantae</taxon>
        <taxon>Streptophyta</taxon>
        <taxon>Embryophyta</taxon>
        <taxon>Tracheophyta</taxon>
        <taxon>Spermatophyta</taxon>
        <taxon>Magnoliopsida</taxon>
        <taxon>Proteales</taxon>
        <taxon>Nelumbonaceae</taxon>
        <taxon>Nelumbo</taxon>
    </lineage>
</organism>
<accession>A0A1U8ATB4</accession>
<sequence length="314" mass="36383">METANPDSPEEVRNWLELPADVLSLIFMKLGAIEVLARAQAVCSSWRKFSKAPQLWRRIDMREMWDYFETEYDLERMALHAIDRSDGQLVEFSAEHFATDKVLERIIEKSSPLICLRLVSCYHVSDEELMEVAKKLPLLEELQLSYCSFSKEAIEFIGRMCPHLKSFRLNHQGYRCSHIDSDEEGLDEEAFAIAKSMPELRHLHLFGNMMTNVGLQAIIDGCPHLESLDLRQCFNVDLSGYLGKRCAERIRHLRHPNDSTDDYEFNAEIHNDPSFADDYASGSGGFDDDYDDYTRYHDVNFPDYEDLDFGFFGF</sequence>
<dbReference type="SUPFAM" id="SSF81383">
    <property type="entry name" value="F-box domain"/>
    <property type="match status" value="1"/>
</dbReference>
<dbReference type="Proteomes" id="UP000189703">
    <property type="component" value="Unplaced"/>
</dbReference>